<dbReference type="EMBL" id="JAIZAY010000001">
    <property type="protein sequence ID" value="KAJ8048728.1"/>
    <property type="molecule type" value="Genomic_DNA"/>
</dbReference>
<organism evidence="1 2">
    <name type="scientific">Holothuria leucospilota</name>
    <name type="common">Black long sea cucumber</name>
    <name type="synonym">Mertensiothuria leucospilota</name>
    <dbReference type="NCBI Taxonomy" id="206669"/>
    <lineage>
        <taxon>Eukaryota</taxon>
        <taxon>Metazoa</taxon>
        <taxon>Echinodermata</taxon>
        <taxon>Eleutherozoa</taxon>
        <taxon>Echinozoa</taxon>
        <taxon>Holothuroidea</taxon>
        <taxon>Aspidochirotacea</taxon>
        <taxon>Aspidochirotida</taxon>
        <taxon>Holothuriidae</taxon>
        <taxon>Holothuria</taxon>
    </lineage>
</organism>
<evidence type="ECO:0000313" key="1">
    <source>
        <dbReference type="EMBL" id="KAJ8048728.1"/>
    </source>
</evidence>
<name>A0A9Q1CPY2_HOLLE</name>
<gene>
    <name evidence="1" type="ORF">HOLleu_01160</name>
</gene>
<sequence>MGMQVQHLWIKPEISSPDLFWPPLYKIIPYTELSRMKSFPNKVLNLKDLEKGLYHFYKELNEYTIP</sequence>
<evidence type="ECO:0000313" key="2">
    <source>
        <dbReference type="Proteomes" id="UP001152320"/>
    </source>
</evidence>
<dbReference type="Proteomes" id="UP001152320">
    <property type="component" value="Chromosome 1"/>
</dbReference>
<reference evidence="1" key="1">
    <citation type="submission" date="2021-10" db="EMBL/GenBank/DDBJ databases">
        <title>Tropical sea cucumber genome reveals ecological adaptation and Cuvierian tubules defense mechanism.</title>
        <authorList>
            <person name="Chen T."/>
        </authorList>
    </citation>
    <scope>NUCLEOTIDE SEQUENCE</scope>
    <source>
        <strain evidence="1">Nanhai2018</strain>
        <tissue evidence="1">Muscle</tissue>
    </source>
</reference>
<proteinExistence type="predicted"/>
<accession>A0A9Q1CPY2</accession>
<protein>
    <submittedName>
        <fullName evidence="1">Uncharacterized protein</fullName>
    </submittedName>
</protein>
<comment type="caution">
    <text evidence="1">The sequence shown here is derived from an EMBL/GenBank/DDBJ whole genome shotgun (WGS) entry which is preliminary data.</text>
</comment>
<dbReference type="AlphaFoldDB" id="A0A9Q1CPY2"/>
<keyword evidence="2" id="KW-1185">Reference proteome</keyword>